<dbReference type="HOGENOM" id="CLU_030130_6_0_1"/>
<dbReference type="GO" id="GO:0016836">
    <property type="term" value="F:hydro-lyase activity"/>
    <property type="evidence" value="ECO:0007669"/>
    <property type="project" value="UniProtKB-ARBA"/>
</dbReference>
<comment type="catalytic activity">
    <reaction evidence="3">
        <text>a nitrile + 2 H2O = a carboxylate + NH4(+)</text>
        <dbReference type="Rhea" id="RHEA:21724"/>
        <dbReference type="ChEBI" id="CHEBI:15377"/>
        <dbReference type="ChEBI" id="CHEBI:18379"/>
        <dbReference type="ChEBI" id="CHEBI:28938"/>
        <dbReference type="ChEBI" id="CHEBI:29067"/>
        <dbReference type="EC" id="3.5.5.1"/>
    </reaction>
</comment>
<dbReference type="PANTHER" id="PTHR46044:SF14">
    <property type="entry name" value="ARYLACETONITRILASE"/>
    <property type="match status" value="1"/>
</dbReference>
<dbReference type="Proteomes" id="UP000053342">
    <property type="component" value="Unassembled WGS sequence"/>
</dbReference>
<evidence type="ECO:0000256" key="1">
    <source>
        <dbReference type="ARBA" id="ARBA00008129"/>
    </source>
</evidence>
<proteinExistence type="inferred from homology"/>
<dbReference type="VEuPathDB" id="FungiDB:PV06_01746"/>
<dbReference type="InterPro" id="IPR000132">
    <property type="entry name" value="Nitrilase/CN_hydratase_CS"/>
</dbReference>
<dbReference type="InterPro" id="IPR003010">
    <property type="entry name" value="C-N_Hydrolase"/>
</dbReference>
<evidence type="ECO:0000256" key="6">
    <source>
        <dbReference type="SAM" id="MobiDB-lite"/>
    </source>
</evidence>
<evidence type="ECO:0000256" key="3">
    <source>
        <dbReference type="ARBA" id="ARBA00036406"/>
    </source>
</evidence>
<evidence type="ECO:0000256" key="4">
    <source>
        <dbReference type="ARBA" id="ARBA00039045"/>
    </source>
</evidence>
<feature type="compositionally biased region" description="Basic and acidic residues" evidence="6">
    <location>
        <begin position="365"/>
        <end position="374"/>
    </location>
</feature>
<dbReference type="GeneID" id="27353820"/>
<dbReference type="RefSeq" id="XP_016266269.1">
    <property type="nucleotide sequence ID" value="XM_016402372.1"/>
</dbReference>
<comment type="similarity">
    <text evidence="1">Belongs to the carbon-nitrogen hydrolase superfamily. Nitrilase family.</text>
</comment>
<feature type="region of interest" description="Disordered" evidence="6">
    <location>
        <begin position="352"/>
        <end position="374"/>
    </location>
</feature>
<dbReference type="PANTHER" id="PTHR46044">
    <property type="entry name" value="NITRILASE"/>
    <property type="match status" value="1"/>
</dbReference>
<dbReference type="EMBL" id="KN847333">
    <property type="protein sequence ID" value="KIW46053.1"/>
    <property type="molecule type" value="Genomic_DNA"/>
</dbReference>
<protein>
    <recommendedName>
        <fullName evidence="4">nitrilase</fullName>
        <ecNumber evidence="4">3.5.5.1</ecNumber>
    </recommendedName>
</protein>
<feature type="active site" description="Proton acceptor" evidence="5">
    <location>
        <position position="46"/>
    </location>
</feature>
<dbReference type="PROSITE" id="PS50263">
    <property type="entry name" value="CN_HYDROLASE"/>
    <property type="match status" value="1"/>
</dbReference>
<dbReference type="Pfam" id="PF00795">
    <property type="entry name" value="CN_hydrolase"/>
    <property type="match status" value="1"/>
</dbReference>
<dbReference type="AlphaFoldDB" id="A0A0D2DSQ3"/>
<reference evidence="8 9" key="1">
    <citation type="submission" date="2015-01" db="EMBL/GenBank/DDBJ databases">
        <title>The Genome Sequence of Exophiala oligosperma CBS72588.</title>
        <authorList>
            <consortium name="The Broad Institute Genomics Platform"/>
            <person name="Cuomo C."/>
            <person name="de Hoog S."/>
            <person name="Gorbushina A."/>
            <person name="Stielow B."/>
            <person name="Teixiera M."/>
            <person name="Abouelleil A."/>
            <person name="Chapman S.B."/>
            <person name="Priest M."/>
            <person name="Young S.K."/>
            <person name="Wortman J."/>
            <person name="Nusbaum C."/>
            <person name="Birren B."/>
        </authorList>
    </citation>
    <scope>NUCLEOTIDE SEQUENCE [LARGE SCALE GENOMIC DNA]</scope>
    <source>
        <strain evidence="8 9">CBS 72588</strain>
    </source>
</reference>
<dbReference type="EC" id="3.5.5.1" evidence="4"/>
<name>A0A0D2DSQ3_9EURO</name>
<dbReference type="Gene3D" id="3.60.110.10">
    <property type="entry name" value="Carbon-nitrogen hydrolase"/>
    <property type="match status" value="1"/>
</dbReference>
<dbReference type="SUPFAM" id="SSF56317">
    <property type="entry name" value="Carbon-nitrogen hydrolase"/>
    <property type="match status" value="1"/>
</dbReference>
<dbReference type="InterPro" id="IPR044149">
    <property type="entry name" value="Nitrilases_CHs"/>
</dbReference>
<evidence type="ECO:0000256" key="5">
    <source>
        <dbReference type="PROSITE-ProRule" id="PRU10139"/>
    </source>
</evidence>
<keyword evidence="2" id="KW-0378">Hydrolase</keyword>
<dbReference type="CDD" id="cd07564">
    <property type="entry name" value="nitrilases_CHs"/>
    <property type="match status" value="1"/>
</dbReference>
<dbReference type="PROSITE" id="PS00920">
    <property type="entry name" value="NITRIL_CHT_1"/>
    <property type="match status" value="1"/>
</dbReference>
<dbReference type="OrthoDB" id="10250282at2759"/>
<gene>
    <name evidence="8" type="ORF">PV06_01746</name>
</gene>
<keyword evidence="9" id="KW-1185">Reference proteome</keyword>
<evidence type="ECO:0000313" key="8">
    <source>
        <dbReference type="EMBL" id="KIW46053.1"/>
    </source>
</evidence>
<evidence type="ECO:0000313" key="9">
    <source>
        <dbReference type="Proteomes" id="UP000053342"/>
    </source>
</evidence>
<accession>A0A0D2DSQ3</accession>
<dbReference type="GO" id="GO:0000257">
    <property type="term" value="F:nitrilase activity"/>
    <property type="evidence" value="ECO:0007669"/>
    <property type="project" value="UniProtKB-EC"/>
</dbReference>
<dbReference type="InterPro" id="IPR036526">
    <property type="entry name" value="C-N_Hydrolase_sf"/>
</dbReference>
<dbReference type="STRING" id="215243.A0A0D2DSQ3"/>
<evidence type="ECO:0000256" key="2">
    <source>
        <dbReference type="ARBA" id="ARBA00022801"/>
    </source>
</evidence>
<organism evidence="8 9">
    <name type="scientific">Exophiala oligosperma</name>
    <dbReference type="NCBI Taxonomy" id="215243"/>
    <lineage>
        <taxon>Eukaryota</taxon>
        <taxon>Fungi</taxon>
        <taxon>Dikarya</taxon>
        <taxon>Ascomycota</taxon>
        <taxon>Pezizomycotina</taxon>
        <taxon>Eurotiomycetes</taxon>
        <taxon>Chaetothyriomycetidae</taxon>
        <taxon>Chaetothyriales</taxon>
        <taxon>Herpotrichiellaceae</taxon>
        <taxon>Exophiala</taxon>
    </lineage>
</organism>
<sequence length="374" mass="41080">MSIRRYKAATVQSEPCWFDLAAGVEKTIKFIKEAASNGASLIAFSEVWLPGYPNFLWGGNYLENIPLVHKYMQNSMGAHGPEMARIRQAAADNNIYVCLGFSERDGGSLYLSQVLIDSKGKVLLHRRKLKPTHVERTLFGDSTGDSLNNVVDTPLGKIGMLNCWEHFQPLLKYHTYAQGEQVHIAAWPFNGNYLGLGEPWSVCNEANEVTASRMYALEGQAYVLVTNQCVSPAGVKANSAGQKAPEGSFMLSGGGGNSGVFAPDGKKLTEDVDPLFDGLIYCDIDLDQIDLAKAIADPVGHYSRPDLLRLLVDDEPKHFRVHVKRNTVDNDLYHPGPTLTSQFKSLEETLAEGRFDIPESSPAEDSDRADGGKE</sequence>
<feature type="domain" description="CN hydrolase" evidence="7">
    <location>
        <begin position="6"/>
        <end position="286"/>
    </location>
</feature>
<dbReference type="FunFam" id="3.60.110.10:FF:000011">
    <property type="entry name" value="Cyanide hydratase"/>
    <property type="match status" value="1"/>
</dbReference>
<evidence type="ECO:0000259" key="7">
    <source>
        <dbReference type="PROSITE" id="PS50263"/>
    </source>
</evidence>